<proteinExistence type="predicted"/>
<organism evidence="3 4">
    <name type="scientific">Protea cynaroides</name>
    <dbReference type="NCBI Taxonomy" id="273540"/>
    <lineage>
        <taxon>Eukaryota</taxon>
        <taxon>Viridiplantae</taxon>
        <taxon>Streptophyta</taxon>
        <taxon>Embryophyta</taxon>
        <taxon>Tracheophyta</taxon>
        <taxon>Spermatophyta</taxon>
        <taxon>Magnoliopsida</taxon>
        <taxon>Proteales</taxon>
        <taxon>Proteaceae</taxon>
        <taxon>Protea</taxon>
    </lineage>
</organism>
<gene>
    <name evidence="3" type="ORF">NE237_031323</name>
</gene>
<dbReference type="PANTHER" id="PTHR47942:SF16">
    <property type="entry name" value="PENTATRICOPEPTIDE REPEAT DOMAIN CONTAINING PROTEIN-RELATED"/>
    <property type="match status" value="1"/>
</dbReference>
<feature type="repeat" description="PPR" evidence="2">
    <location>
        <begin position="407"/>
        <end position="441"/>
    </location>
</feature>
<feature type="repeat" description="PPR" evidence="2">
    <location>
        <begin position="119"/>
        <end position="153"/>
    </location>
</feature>
<comment type="caution">
    <text evidence="3">The sequence shown here is derived from an EMBL/GenBank/DDBJ whole genome shotgun (WGS) entry which is preliminary data.</text>
</comment>
<keyword evidence="4" id="KW-1185">Reference proteome</keyword>
<evidence type="ECO:0000313" key="3">
    <source>
        <dbReference type="EMBL" id="KAJ4980486.1"/>
    </source>
</evidence>
<dbReference type="PANTHER" id="PTHR47942">
    <property type="entry name" value="TETRATRICOPEPTIDE REPEAT (TPR)-LIKE SUPERFAMILY PROTEIN-RELATED"/>
    <property type="match status" value="1"/>
</dbReference>
<feature type="repeat" description="PPR" evidence="2">
    <location>
        <begin position="49"/>
        <end position="83"/>
    </location>
</feature>
<dbReference type="Proteomes" id="UP001141806">
    <property type="component" value="Unassembled WGS sequence"/>
</dbReference>
<dbReference type="Pfam" id="PF01535">
    <property type="entry name" value="PPR"/>
    <property type="match status" value="3"/>
</dbReference>
<dbReference type="InterPro" id="IPR051222">
    <property type="entry name" value="PPR/CCM1_RNA-binding"/>
</dbReference>
<dbReference type="SUPFAM" id="SSF81901">
    <property type="entry name" value="HCP-like"/>
    <property type="match status" value="1"/>
</dbReference>
<keyword evidence="1" id="KW-0677">Repeat</keyword>
<dbReference type="Gene3D" id="1.25.40.10">
    <property type="entry name" value="Tetratricopeptide repeat domain"/>
    <property type="match status" value="4"/>
</dbReference>
<dbReference type="InterPro" id="IPR002885">
    <property type="entry name" value="PPR_rpt"/>
</dbReference>
<evidence type="ECO:0008006" key="5">
    <source>
        <dbReference type="Google" id="ProtNLM"/>
    </source>
</evidence>
<dbReference type="NCBIfam" id="TIGR00756">
    <property type="entry name" value="PPR"/>
    <property type="match status" value="7"/>
</dbReference>
<evidence type="ECO:0000256" key="1">
    <source>
        <dbReference type="ARBA" id="ARBA00022737"/>
    </source>
</evidence>
<dbReference type="PROSITE" id="PS51375">
    <property type="entry name" value="PPR"/>
    <property type="match status" value="10"/>
</dbReference>
<dbReference type="FunFam" id="1.25.40.10:FF:000558">
    <property type="entry name" value="Pentatricopeptide repeat-containing protein At5g39710"/>
    <property type="match status" value="1"/>
</dbReference>
<dbReference type="Pfam" id="PF12854">
    <property type="entry name" value="PPR_1"/>
    <property type="match status" value="1"/>
</dbReference>
<protein>
    <recommendedName>
        <fullName evidence="5">Pentatricopeptide repeat-containing protein</fullName>
    </recommendedName>
</protein>
<dbReference type="Pfam" id="PF13041">
    <property type="entry name" value="PPR_2"/>
    <property type="match status" value="2"/>
</dbReference>
<dbReference type="AlphaFoldDB" id="A0A9Q0L1B7"/>
<feature type="repeat" description="PPR" evidence="2">
    <location>
        <begin position="190"/>
        <end position="224"/>
    </location>
</feature>
<accession>A0A9Q0L1B7</accession>
<reference evidence="3" key="1">
    <citation type="journal article" date="2023" name="Plant J.">
        <title>The genome of the king protea, Protea cynaroides.</title>
        <authorList>
            <person name="Chang J."/>
            <person name="Duong T.A."/>
            <person name="Schoeman C."/>
            <person name="Ma X."/>
            <person name="Roodt D."/>
            <person name="Barker N."/>
            <person name="Li Z."/>
            <person name="Van de Peer Y."/>
            <person name="Mizrachi E."/>
        </authorList>
    </citation>
    <scope>NUCLEOTIDE SEQUENCE</scope>
    <source>
        <tissue evidence="3">Young leaves</tissue>
    </source>
</reference>
<feature type="repeat" description="PPR" evidence="2">
    <location>
        <begin position="330"/>
        <end position="364"/>
    </location>
</feature>
<feature type="repeat" description="PPR" evidence="2">
    <location>
        <begin position="84"/>
        <end position="118"/>
    </location>
</feature>
<name>A0A9Q0L1B7_9MAGN</name>
<sequence>MSYKTLTKWSKQITPSQVQQLIRAERDIQKALLVFDSATAEYSNGFRHDHNTFGLMISRLASVNQFRAAEELLNRMKEEKCNITEDIFLSICKAYGRVHKPLDAIRIFQKMKELRCEPTEKSYVTVFSILVNENQLKMAQRFFKYMKEMGIPPSVVSLNVLIKALCMNNGTIDAACQVFRKMPDRGCIPDSYTYGTLINGLSKFGRICEAKELFKEMEAKGCSPSVVTYTSLIHGSCLSNNLDEAMGLFEEMRTKGVNPNVVTYSSLMDGLCKGCRSSQALELLENLVGDGHSPNMITYSTLINGFCKEGKLREALEIIDRMKVQGLKPDAGLYGKIINGLCDFLKFQEAANFLDEMVLGGISPNRLTWNLHVKTHNRVVQGLCTEKNGNRSFQLYLSMRTRGISVDAETFSVLVSCFSEKGDIHKSARIVDEMVVEGCVPDEAIWCAVVGGFWCRKKVQEAAELVLVQLMD</sequence>
<feature type="repeat" description="PPR" evidence="2">
    <location>
        <begin position="225"/>
        <end position="259"/>
    </location>
</feature>
<feature type="repeat" description="PPR" evidence="2">
    <location>
        <begin position="260"/>
        <end position="294"/>
    </location>
</feature>
<dbReference type="EMBL" id="JAMYWD010000001">
    <property type="protein sequence ID" value="KAJ4980486.1"/>
    <property type="molecule type" value="Genomic_DNA"/>
</dbReference>
<feature type="repeat" description="PPR" evidence="2">
    <location>
        <begin position="295"/>
        <end position="329"/>
    </location>
</feature>
<feature type="repeat" description="PPR" evidence="2">
    <location>
        <begin position="154"/>
        <end position="189"/>
    </location>
</feature>
<dbReference type="Pfam" id="PF13812">
    <property type="entry name" value="PPR_3"/>
    <property type="match status" value="1"/>
</dbReference>
<dbReference type="OrthoDB" id="185373at2759"/>
<dbReference type="InterPro" id="IPR011990">
    <property type="entry name" value="TPR-like_helical_dom_sf"/>
</dbReference>
<evidence type="ECO:0000256" key="2">
    <source>
        <dbReference type="PROSITE-ProRule" id="PRU00708"/>
    </source>
</evidence>
<evidence type="ECO:0000313" key="4">
    <source>
        <dbReference type="Proteomes" id="UP001141806"/>
    </source>
</evidence>